<evidence type="ECO:0000313" key="1">
    <source>
        <dbReference type="EMBL" id="MBC8431653.1"/>
    </source>
</evidence>
<comment type="caution">
    <text evidence="1">The sequence shown here is derived from an EMBL/GenBank/DDBJ whole genome shotgun (WGS) entry which is preliminary data.</text>
</comment>
<protein>
    <submittedName>
        <fullName evidence="1">Uncharacterized protein</fullName>
    </submittedName>
</protein>
<reference evidence="1 2" key="1">
    <citation type="submission" date="2020-08" db="EMBL/GenBank/DDBJ databases">
        <title>Bridging the membrane lipid divide: bacteria of the FCB group superphylum have the potential to synthesize archaeal ether lipids.</title>
        <authorList>
            <person name="Villanueva L."/>
            <person name="Von Meijenfeldt F.A.B."/>
            <person name="Westbye A.B."/>
            <person name="Yadav S."/>
            <person name="Hopmans E.C."/>
            <person name="Dutilh B.E."/>
            <person name="Sinninghe Damste J.S."/>
        </authorList>
    </citation>
    <scope>NUCLEOTIDE SEQUENCE [LARGE SCALE GENOMIC DNA]</scope>
    <source>
        <strain evidence="1">NIOZ-UU17</strain>
    </source>
</reference>
<dbReference type="Proteomes" id="UP000605201">
    <property type="component" value="Unassembled WGS sequence"/>
</dbReference>
<organism evidence="1 2">
    <name type="scientific">Candidatus Desulfatibia vada</name>
    <dbReference type="NCBI Taxonomy" id="2841696"/>
    <lineage>
        <taxon>Bacteria</taxon>
        <taxon>Pseudomonadati</taxon>
        <taxon>Thermodesulfobacteriota</taxon>
        <taxon>Desulfobacteria</taxon>
        <taxon>Desulfobacterales</taxon>
        <taxon>Desulfobacterales incertae sedis</taxon>
        <taxon>Candidatus Desulfatibia</taxon>
    </lineage>
</organism>
<dbReference type="AlphaFoldDB" id="A0A8J6NT71"/>
<gene>
    <name evidence="1" type="ORF">H8D96_07005</name>
</gene>
<dbReference type="EMBL" id="JACNIG010000162">
    <property type="protein sequence ID" value="MBC8431653.1"/>
    <property type="molecule type" value="Genomic_DNA"/>
</dbReference>
<name>A0A8J6NT71_9BACT</name>
<accession>A0A8J6NT71</accession>
<sequence>MDVKEYCKGLEQELTIWKARLFDLHRKIDALPSAGKERMLPHAEDLHMLVVEMSDRVDALRTECPSEWGTEKKEIDDTYAAVGVKYQDALNYIGAGNFGG</sequence>
<evidence type="ECO:0000313" key="2">
    <source>
        <dbReference type="Proteomes" id="UP000605201"/>
    </source>
</evidence>
<proteinExistence type="predicted"/>